<dbReference type="CDD" id="cd12148">
    <property type="entry name" value="fungal_TF_MHR"/>
    <property type="match status" value="1"/>
</dbReference>
<dbReference type="PROSITE" id="PS50048">
    <property type="entry name" value="ZN2_CY6_FUNGAL_2"/>
    <property type="match status" value="1"/>
</dbReference>
<dbReference type="Pfam" id="PF04082">
    <property type="entry name" value="Fungal_trans"/>
    <property type="match status" value="1"/>
</dbReference>
<gene>
    <name evidence="8" type="ORF">FFLO_00147</name>
</gene>
<evidence type="ECO:0000313" key="8">
    <source>
        <dbReference type="EMBL" id="KAG7579939.1"/>
    </source>
</evidence>
<dbReference type="Proteomes" id="UP000812966">
    <property type="component" value="Unassembled WGS sequence"/>
</dbReference>
<keyword evidence="5" id="KW-0539">Nucleus</keyword>
<feature type="compositionally biased region" description="Polar residues" evidence="6">
    <location>
        <begin position="245"/>
        <end position="255"/>
    </location>
</feature>
<dbReference type="InterPro" id="IPR050797">
    <property type="entry name" value="Carb_Metab_Trans_Reg"/>
</dbReference>
<keyword evidence="2" id="KW-0805">Transcription regulation</keyword>
<dbReference type="InterPro" id="IPR001138">
    <property type="entry name" value="Zn2Cys6_DnaBD"/>
</dbReference>
<feature type="compositionally biased region" description="Low complexity" evidence="6">
    <location>
        <begin position="61"/>
        <end position="73"/>
    </location>
</feature>
<feature type="compositionally biased region" description="Polar residues" evidence="6">
    <location>
        <begin position="377"/>
        <end position="390"/>
    </location>
</feature>
<dbReference type="CDD" id="cd00067">
    <property type="entry name" value="GAL4"/>
    <property type="match status" value="1"/>
</dbReference>
<reference evidence="8" key="1">
    <citation type="submission" date="2020-04" db="EMBL/GenBank/DDBJ databases">
        <title>Analysis of mating type loci in Filobasidium floriforme.</title>
        <authorList>
            <person name="Nowrousian M."/>
        </authorList>
    </citation>
    <scope>NUCLEOTIDE SEQUENCE</scope>
    <source>
        <strain evidence="8">CBS 6242</strain>
    </source>
</reference>
<organism evidence="8 9">
    <name type="scientific">Filobasidium floriforme</name>
    <dbReference type="NCBI Taxonomy" id="5210"/>
    <lineage>
        <taxon>Eukaryota</taxon>
        <taxon>Fungi</taxon>
        <taxon>Dikarya</taxon>
        <taxon>Basidiomycota</taxon>
        <taxon>Agaricomycotina</taxon>
        <taxon>Tremellomycetes</taxon>
        <taxon>Filobasidiales</taxon>
        <taxon>Filobasidiaceae</taxon>
        <taxon>Filobasidium</taxon>
    </lineage>
</organism>
<accession>A0A8K0NTK9</accession>
<dbReference type="AlphaFoldDB" id="A0A8K0NTK9"/>
<dbReference type="GO" id="GO:0008270">
    <property type="term" value="F:zinc ion binding"/>
    <property type="evidence" value="ECO:0007669"/>
    <property type="project" value="InterPro"/>
</dbReference>
<dbReference type="Pfam" id="PF00172">
    <property type="entry name" value="Zn_clus"/>
    <property type="match status" value="1"/>
</dbReference>
<dbReference type="PANTHER" id="PTHR31668:SF26">
    <property type="entry name" value="GLUCOSE TRANSPORT TRANSCRIPTION REGULATOR RGT1-RELATED"/>
    <property type="match status" value="1"/>
</dbReference>
<dbReference type="InterPro" id="IPR036864">
    <property type="entry name" value="Zn2-C6_fun-type_DNA-bd_sf"/>
</dbReference>
<feature type="region of interest" description="Disordered" evidence="6">
    <location>
        <begin position="375"/>
        <end position="402"/>
    </location>
</feature>
<dbReference type="GO" id="GO:0006351">
    <property type="term" value="P:DNA-templated transcription"/>
    <property type="evidence" value="ECO:0007669"/>
    <property type="project" value="InterPro"/>
</dbReference>
<feature type="region of interest" description="Disordered" evidence="6">
    <location>
        <begin position="239"/>
        <end position="296"/>
    </location>
</feature>
<dbReference type="SMART" id="SM00906">
    <property type="entry name" value="Fungal_trans"/>
    <property type="match status" value="1"/>
</dbReference>
<evidence type="ECO:0000313" key="9">
    <source>
        <dbReference type="Proteomes" id="UP000812966"/>
    </source>
</evidence>
<name>A0A8K0NTK9_9TREE</name>
<comment type="caution">
    <text evidence="8">The sequence shown here is derived from an EMBL/GenBank/DDBJ whole genome shotgun (WGS) entry which is preliminary data.</text>
</comment>
<protein>
    <recommendedName>
        <fullName evidence="7">Zn(2)-C6 fungal-type domain-containing protein</fullName>
    </recommendedName>
</protein>
<keyword evidence="4" id="KW-0804">Transcription</keyword>
<dbReference type="InterPro" id="IPR007219">
    <property type="entry name" value="XnlR_reg_dom"/>
</dbReference>
<evidence type="ECO:0000256" key="4">
    <source>
        <dbReference type="ARBA" id="ARBA00023163"/>
    </source>
</evidence>
<evidence type="ECO:0000256" key="5">
    <source>
        <dbReference type="ARBA" id="ARBA00023242"/>
    </source>
</evidence>
<sequence length="1025" mass="112980">MSVPGRKPPSRSGSGSSQTHGPAYLQHSQPQQGMWNNLSMVSSFPPSNGGYDRYPGPSQPPSMSRISIPTSSSFHQGNGLPMSMFPPQTQQGNGYGEGPRRDSHQAVEMAASALANLGNGSSTNPNPGPSGIKNEITEAGPSQTIRRQVDEAAGHESAAGPGAGNKKKRKPKQGENMDEDGRRKTARACDQCRTKKIRCEIIIAPDSEDAHPRGMCKHCQHTENECTFYMPIAETRFKKRKVAEESQTSSPQNKLSPEPHPTTVPESTLVKERRTSQADAQQYGAPYTLSPNELGPPSISSDRVEIGEHQVLVPKAGMAGRVLGHGGRVEGPTSLSYILHSTASLPRQNLQEYDIRNHQTWQFTTDDGDGIIRVCNPPTSSSFKQGSGYTESSPSESSNQPQKPVLTAALISTLVNSYFTHIAPLFPIVNKKEFVKGGNPPPLLLYAMAGAASTRRGVKKEVFNAIRAVINGLIRNNDVLSDPSLTNVQALLILNMAADIHAQPTSTAIGASVTRISAAIRMAQNLGLHRESVATSNDPEEMTKIELKRRVWAVCVIFDRWVAACLGLPMLIDITDCDCLLPSPYEITSNPDGTTAWHITEHQPYAILTEHLKLSILLGRVLKCVYSPVGLTQTTNEQLSSLINDMNEWQVQLPSELQHTDQDSDMGCGLLHLGHVAMQFLFWRTFMRLNYSLPAHVKLSMDVATWSKLVKWSTDAINWLRNHEEAIDTVFIYAYAINNAALIQYHTWVRRCTPESLEMLKILRDVVQRWEDAVQPDHMSIRRKTIEIMTLLYEAAKKVHTPNGGLGTAALNPTPGLKRRDPELFKRIIWKPDPDDPGKGVFVATDMGSTSRQLERELPPGILVTQSAIATNQEPILQPSNNPNMQQQPGQQPHMNQQHYNMLNGANGDHPQTGPNMTQLANQGTSVSTEPVSYLNLNPGLQYFPQLPNAPENGETDMTMLLSMLDQNNAEALTQAQLLDNSLLSGLPPTFDFDAWSEYFGRFDFANMPFDQNSNFNQNFGYTAR</sequence>
<evidence type="ECO:0000256" key="6">
    <source>
        <dbReference type="SAM" id="MobiDB-lite"/>
    </source>
</evidence>
<feature type="compositionally biased region" description="Polar residues" evidence="6">
    <location>
        <begin position="26"/>
        <end position="46"/>
    </location>
</feature>
<evidence type="ECO:0000256" key="3">
    <source>
        <dbReference type="ARBA" id="ARBA00023125"/>
    </source>
</evidence>
<keyword evidence="1" id="KW-0479">Metal-binding</keyword>
<feature type="compositionally biased region" description="Low complexity" evidence="6">
    <location>
        <begin position="1"/>
        <end position="17"/>
    </location>
</feature>
<keyword evidence="3" id="KW-0238">DNA-binding</keyword>
<dbReference type="GO" id="GO:0000981">
    <property type="term" value="F:DNA-binding transcription factor activity, RNA polymerase II-specific"/>
    <property type="evidence" value="ECO:0007669"/>
    <property type="project" value="InterPro"/>
</dbReference>
<dbReference type="PANTHER" id="PTHR31668">
    <property type="entry name" value="GLUCOSE TRANSPORT TRANSCRIPTION REGULATOR RGT1-RELATED-RELATED"/>
    <property type="match status" value="1"/>
</dbReference>
<dbReference type="GO" id="GO:0003677">
    <property type="term" value="F:DNA binding"/>
    <property type="evidence" value="ECO:0007669"/>
    <property type="project" value="UniProtKB-KW"/>
</dbReference>
<evidence type="ECO:0000256" key="2">
    <source>
        <dbReference type="ARBA" id="ARBA00023015"/>
    </source>
</evidence>
<dbReference type="Gene3D" id="4.10.240.10">
    <property type="entry name" value="Zn(2)-C6 fungal-type DNA-binding domain"/>
    <property type="match status" value="1"/>
</dbReference>
<keyword evidence="9" id="KW-1185">Reference proteome</keyword>
<dbReference type="EMBL" id="JABELV010000002">
    <property type="protein sequence ID" value="KAG7579939.1"/>
    <property type="molecule type" value="Genomic_DNA"/>
</dbReference>
<proteinExistence type="predicted"/>
<evidence type="ECO:0000256" key="1">
    <source>
        <dbReference type="ARBA" id="ARBA00022723"/>
    </source>
</evidence>
<feature type="compositionally biased region" description="Low complexity" evidence="6">
    <location>
        <begin position="391"/>
        <end position="402"/>
    </location>
</feature>
<dbReference type="SUPFAM" id="SSF57701">
    <property type="entry name" value="Zn2/Cys6 DNA-binding domain"/>
    <property type="match status" value="1"/>
</dbReference>
<dbReference type="OrthoDB" id="4161332at2759"/>
<feature type="domain" description="Zn(2)-C6 fungal-type" evidence="7">
    <location>
        <begin position="188"/>
        <end position="228"/>
    </location>
</feature>
<feature type="compositionally biased region" description="Basic and acidic residues" evidence="6">
    <location>
        <begin position="172"/>
        <end position="183"/>
    </location>
</feature>
<evidence type="ECO:0000259" key="7">
    <source>
        <dbReference type="PROSITE" id="PS50048"/>
    </source>
</evidence>
<feature type="region of interest" description="Disordered" evidence="6">
    <location>
        <begin position="1"/>
        <end position="189"/>
    </location>
</feature>